<evidence type="ECO:0000259" key="2">
    <source>
        <dbReference type="PROSITE" id="PS50195"/>
    </source>
</evidence>
<dbReference type="RefSeq" id="XP_008872456.1">
    <property type="nucleotide sequence ID" value="XM_008874234.1"/>
</dbReference>
<gene>
    <name evidence="3" type="ORF">H310_08496</name>
</gene>
<proteinExistence type="predicted"/>
<dbReference type="InterPro" id="IPR001683">
    <property type="entry name" value="PX_dom"/>
</dbReference>
<dbReference type="GO" id="GO:0035091">
    <property type="term" value="F:phosphatidylinositol binding"/>
    <property type="evidence" value="ECO:0007669"/>
    <property type="project" value="InterPro"/>
</dbReference>
<protein>
    <recommendedName>
        <fullName evidence="2">PX domain-containing protein</fullName>
    </recommendedName>
</protein>
<dbReference type="EMBL" id="KI913968">
    <property type="protein sequence ID" value="ETV99027.1"/>
    <property type="molecule type" value="Genomic_DNA"/>
</dbReference>
<feature type="transmembrane region" description="Helical" evidence="1">
    <location>
        <begin position="144"/>
        <end position="163"/>
    </location>
</feature>
<reference evidence="3" key="1">
    <citation type="submission" date="2013-12" db="EMBL/GenBank/DDBJ databases">
        <title>The Genome Sequence of Aphanomyces invadans NJM9701.</title>
        <authorList>
            <consortium name="The Broad Institute Genomics Platform"/>
            <person name="Russ C."/>
            <person name="Tyler B."/>
            <person name="van West P."/>
            <person name="Dieguez-Uribeondo J."/>
            <person name="Young S.K."/>
            <person name="Zeng Q."/>
            <person name="Gargeya S."/>
            <person name="Fitzgerald M."/>
            <person name="Abouelleil A."/>
            <person name="Alvarado L."/>
            <person name="Chapman S.B."/>
            <person name="Gainer-Dewar J."/>
            <person name="Goldberg J."/>
            <person name="Griggs A."/>
            <person name="Gujja S."/>
            <person name="Hansen M."/>
            <person name="Howarth C."/>
            <person name="Imamovic A."/>
            <person name="Ireland A."/>
            <person name="Larimer J."/>
            <person name="McCowan C."/>
            <person name="Murphy C."/>
            <person name="Pearson M."/>
            <person name="Poon T.W."/>
            <person name="Priest M."/>
            <person name="Roberts A."/>
            <person name="Saif S."/>
            <person name="Shea T."/>
            <person name="Sykes S."/>
            <person name="Wortman J."/>
            <person name="Nusbaum C."/>
            <person name="Birren B."/>
        </authorList>
    </citation>
    <scope>NUCLEOTIDE SEQUENCE [LARGE SCALE GENOMIC DNA]</scope>
    <source>
        <strain evidence="3">NJM9701</strain>
    </source>
</reference>
<dbReference type="CDD" id="cd06093">
    <property type="entry name" value="PX_domain"/>
    <property type="match status" value="1"/>
</dbReference>
<evidence type="ECO:0000313" key="3">
    <source>
        <dbReference type="EMBL" id="ETV99027.1"/>
    </source>
</evidence>
<dbReference type="InterPro" id="IPR036871">
    <property type="entry name" value="PX_dom_sf"/>
</dbReference>
<dbReference type="OrthoDB" id="10254720at2759"/>
<dbReference type="PROSITE" id="PS50195">
    <property type="entry name" value="PX"/>
    <property type="match status" value="1"/>
</dbReference>
<keyword evidence="1" id="KW-0472">Membrane</keyword>
<organism evidence="3">
    <name type="scientific">Aphanomyces invadans</name>
    <dbReference type="NCBI Taxonomy" id="157072"/>
    <lineage>
        <taxon>Eukaryota</taxon>
        <taxon>Sar</taxon>
        <taxon>Stramenopiles</taxon>
        <taxon>Oomycota</taxon>
        <taxon>Saprolegniomycetes</taxon>
        <taxon>Saprolegniales</taxon>
        <taxon>Verrucalvaceae</taxon>
        <taxon>Aphanomyces</taxon>
    </lineage>
</organism>
<feature type="transmembrane region" description="Helical" evidence="1">
    <location>
        <begin position="50"/>
        <end position="72"/>
    </location>
</feature>
<feature type="transmembrane region" description="Helical" evidence="1">
    <location>
        <begin position="6"/>
        <end position="29"/>
    </location>
</feature>
<dbReference type="Pfam" id="PF00787">
    <property type="entry name" value="PX"/>
    <property type="match status" value="1"/>
</dbReference>
<dbReference type="VEuPathDB" id="FungiDB:H310_08496"/>
<dbReference type="Gene3D" id="3.30.1520.10">
    <property type="entry name" value="Phox-like domain"/>
    <property type="match status" value="1"/>
</dbReference>
<accession>A0A024U0A5</accession>
<dbReference type="AlphaFoldDB" id="A0A024U0A5"/>
<feature type="domain" description="PX" evidence="2">
    <location>
        <begin position="245"/>
        <end position="356"/>
    </location>
</feature>
<dbReference type="eggNOG" id="ENOG502SR33">
    <property type="taxonomic scope" value="Eukaryota"/>
</dbReference>
<keyword evidence="1" id="KW-1133">Transmembrane helix</keyword>
<dbReference type="SMART" id="SM00312">
    <property type="entry name" value="PX"/>
    <property type="match status" value="1"/>
</dbReference>
<sequence>MDHPSSRYSFVAAIDVMFAIVATHWLWCIRPLPKTYLSEIIFPVQLCLRALASLWLALVTVITALYSISWGWPPELPSGTFLAADSLAWGMSTALIWMEHRRSLRTSPYLRAFWILRWSLLTKYLWGVLTNDDPAAVGWTSPMVLLYACLFVTHSILASAGVWPTRQLTTSSPEVLAMARARIKSFNGKSFMNRPLHPSSWVAHRGQGPVPGSYGSFGQSSTAPHDGTPSPLPGLAHTPVVVRVPKVKICIPSWTLSRRSEISYVSYKVLILSEGETWSVRRRYSDFAHLRSELPHWIRSGAAFPDKSLFKRFDPKRIDTRRAQLEAFLNHVVGHPDFDAQRSLVLCDFLDLVQSNPSPSPRCSPTRFFHGYLVGVHCRPQRLCRVNWSSSQASLTNKTSRG</sequence>
<keyword evidence="1" id="KW-0812">Transmembrane</keyword>
<evidence type="ECO:0000256" key="1">
    <source>
        <dbReference type="SAM" id="Phobius"/>
    </source>
</evidence>
<dbReference type="SUPFAM" id="SSF64268">
    <property type="entry name" value="PX domain"/>
    <property type="match status" value="1"/>
</dbReference>
<dbReference type="GeneID" id="20085546"/>
<name>A0A024U0A5_9STRA</name>